<feature type="transmembrane region" description="Helical" evidence="1">
    <location>
        <begin position="210"/>
        <end position="231"/>
    </location>
</feature>
<keyword evidence="1" id="KW-1133">Transmembrane helix</keyword>
<keyword evidence="2" id="KW-0732">Signal</keyword>
<dbReference type="Pfam" id="PF25140">
    <property type="entry name" value="PGAP1_TMD"/>
    <property type="match status" value="1"/>
</dbReference>
<protein>
    <recommendedName>
        <fullName evidence="3">GPI inositol-deacylase transmembrane domain-containing protein</fullName>
    </recommendedName>
</protein>
<evidence type="ECO:0000256" key="2">
    <source>
        <dbReference type="SAM" id="SignalP"/>
    </source>
</evidence>
<dbReference type="Proteomes" id="UP000242381">
    <property type="component" value="Unassembled WGS sequence"/>
</dbReference>
<dbReference type="PROSITE" id="PS51257">
    <property type="entry name" value="PROKAR_LIPOPROTEIN"/>
    <property type="match status" value="1"/>
</dbReference>
<feature type="transmembrane region" description="Helical" evidence="1">
    <location>
        <begin position="106"/>
        <end position="136"/>
    </location>
</feature>
<feature type="transmembrane region" description="Helical" evidence="1">
    <location>
        <begin position="179"/>
        <end position="198"/>
    </location>
</feature>
<dbReference type="InterPro" id="IPR056824">
    <property type="entry name" value="PGAP1_TMD"/>
</dbReference>
<feature type="domain" description="GPI inositol-deacylase transmembrane" evidence="3">
    <location>
        <begin position="30"/>
        <end position="224"/>
    </location>
</feature>
<evidence type="ECO:0000259" key="3">
    <source>
        <dbReference type="Pfam" id="PF25140"/>
    </source>
</evidence>
<name>A0A1X0S2K6_RHIZD</name>
<accession>A0A1X0S2K6</accession>
<evidence type="ECO:0000256" key="1">
    <source>
        <dbReference type="SAM" id="Phobius"/>
    </source>
</evidence>
<evidence type="ECO:0000313" key="5">
    <source>
        <dbReference type="Proteomes" id="UP000242381"/>
    </source>
</evidence>
<feature type="signal peptide" evidence="2">
    <location>
        <begin position="1"/>
        <end position="24"/>
    </location>
</feature>
<dbReference type="AlphaFoldDB" id="A0A1X0S2K6"/>
<sequence>MKSYFIHIAALLLFLSSCQYYVRSHQLIMTSYLPLYSAITKDAFFGSDEPMFILVTVFLFMLSVGLTSIVWLLISFLTALLNKLIQCMYRVIPVSTTLQTSSWRHFFIHASIVLALVRLVPISVLIILYYIIWLIMTAASCTSSVSRNSSYLTMTHLLKLLIIQNLPSLQNTYRYRQSWLMFLTSLLPYHVPGIIVYIKNILAGWTRPTQPLWLIMQQLPTVFIFIYLVTLGDHPKTISPR</sequence>
<proteinExistence type="predicted"/>
<feature type="transmembrane region" description="Helical" evidence="1">
    <location>
        <begin position="52"/>
        <end position="85"/>
    </location>
</feature>
<dbReference type="EMBL" id="KV921328">
    <property type="protein sequence ID" value="ORE18533.1"/>
    <property type="molecule type" value="Genomic_DNA"/>
</dbReference>
<keyword evidence="1" id="KW-0812">Transmembrane</keyword>
<keyword evidence="1" id="KW-0472">Membrane</keyword>
<reference evidence="4 5" key="1">
    <citation type="journal article" date="2016" name="Proc. Natl. Acad. Sci. U.S.A.">
        <title>Lipid metabolic changes in an early divergent fungus govern the establishment of a mutualistic symbiosis with endobacteria.</title>
        <authorList>
            <person name="Lastovetsky O.A."/>
            <person name="Gaspar M.L."/>
            <person name="Mondo S.J."/>
            <person name="LaButti K.M."/>
            <person name="Sandor L."/>
            <person name="Grigoriev I.V."/>
            <person name="Henry S.A."/>
            <person name="Pawlowska T.E."/>
        </authorList>
    </citation>
    <scope>NUCLEOTIDE SEQUENCE [LARGE SCALE GENOMIC DNA]</scope>
    <source>
        <strain evidence="4 5">ATCC 11559</strain>
    </source>
</reference>
<organism evidence="4 5">
    <name type="scientific">Rhizopus microsporus</name>
    <dbReference type="NCBI Taxonomy" id="58291"/>
    <lineage>
        <taxon>Eukaryota</taxon>
        <taxon>Fungi</taxon>
        <taxon>Fungi incertae sedis</taxon>
        <taxon>Mucoromycota</taxon>
        <taxon>Mucoromycotina</taxon>
        <taxon>Mucoromycetes</taxon>
        <taxon>Mucorales</taxon>
        <taxon>Mucorineae</taxon>
        <taxon>Rhizopodaceae</taxon>
        <taxon>Rhizopus</taxon>
    </lineage>
</organism>
<gene>
    <name evidence="4" type="ORF">BCV71DRAFT_114965</name>
</gene>
<dbReference type="VEuPathDB" id="FungiDB:BCV72DRAFT_310118"/>
<evidence type="ECO:0000313" key="4">
    <source>
        <dbReference type="EMBL" id="ORE18533.1"/>
    </source>
</evidence>
<feature type="chain" id="PRO_5012800795" description="GPI inositol-deacylase transmembrane domain-containing protein" evidence="2">
    <location>
        <begin position="25"/>
        <end position="241"/>
    </location>
</feature>